<comment type="caution">
    <text evidence="9">Lacks conserved residue(s) required for the propagation of feature annotation.</text>
</comment>
<comment type="subcellular location">
    <subcellularLocation>
        <location evidence="1 9">Cell membrane</location>
        <topology evidence="1 9">Multi-pass membrane protein</topology>
    </subcellularLocation>
</comment>
<dbReference type="InterPro" id="IPR048631">
    <property type="entry name" value="SecD_1st"/>
</dbReference>
<keyword evidence="5 9" id="KW-0653">Protein transport</keyword>
<evidence type="ECO:0000256" key="10">
    <source>
        <dbReference type="SAM" id="MobiDB-lite"/>
    </source>
</evidence>
<dbReference type="EMBL" id="CP007128">
    <property type="protein sequence ID" value="AHG90729.1"/>
    <property type="molecule type" value="Genomic_DNA"/>
</dbReference>
<dbReference type="AlphaFoldDB" id="W0RI20"/>
<keyword evidence="6 9" id="KW-1133">Transmembrane helix</keyword>
<dbReference type="InterPro" id="IPR054384">
    <property type="entry name" value="SecDF_P1_head"/>
</dbReference>
<dbReference type="PANTHER" id="PTHR30081">
    <property type="entry name" value="PROTEIN-EXPORT MEMBRANE PROTEIN SEC"/>
    <property type="match status" value="1"/>
</dbReference>
<keyword evidence="2 9" id="KW-0813">Transport</keyword>
<dbReference type="Gene3D" id="1.20.1640.10">
    <property type="entry name" value="Multidrug efflux transporter AcrB transmembrane domain"/>
    <property type="match status" value="1"/>
</dbReference>
<evidence type="ECO:0000256" key="7">
    <source>
        <dbReference type="ARBA" id="ARBA00023010"/>
    </source>
</evidence>
<evidence type="ECO:0000313" key="14">
    <source>
        <dbReference type="EMBL" id="AHG90729.1"/>
    </source>
</evidence>
<dbReference type="PRINTS" id="PR01755">
    <property type="entry name" value="SECFTRNLCASE"/>
</dbReference>
<evidence type="ECO:0000259" key="13">
    <source>
        <dbReference type="Pfam" id="PF22599"/>
    </source>
</evidence>
<sequence length="564" mass="59980">MSNLKYRLLAIGALVVLSVYALFPRTVIERVNRNGTMVTDTVRRVPLKRGLDLQGGMHLTLAVDESKGAVANKAEALDRAIRVVRNRIDELGVTEPLVQKAGTDRIIVELPGVADPERAQAVVQKAAFLEFQITDETQALERSLPKLDAIAAAKLPTVASAAGTPGATATPSPQQGLGSLLTSGDSAKKDTVKAAGTTGDSAKKPADSANLLKPNAAGAFTKAVQPANIPGQYVVAESDYLRLQSLLDLPEVQSALPPGKVMRWGADTMVVNGQVYRTLWVLDARPIITGEYLTDARPSSDPVEGNTVQFELSREGGRRFQNETAKHIKDFMAVVLDQRVITAPTIESAIGSRGQIRLGGGSLQDAQDLAIVLKAGALPVPLRVEETREVGPSLGQDSIRHGLLAGAVAVTLVIVIMLVYYRFSGLLAVGGLVLYMLYTLATLAGFDATLTLPGLAGFVLSIGIAVDANVLIFERIREELDAGKSVRLAIDEGFRHAMSAIVDSNVSTALTAAVLYQYGTGPVRGFAVTLLAGIAASMITAIFVVRTFYLLWLNRSPRVESLSI</sequence>
<keyword evidence="3 9" id="KW-1003">Cell membrane</keyword>
<dbReference type="Gene3D" id="3.30.1360.200">
    <property type="match status" value="1"/>
</dbReference>
<feature type="transmembrane region" description="Helical" evidence="9">
    <location>
        <begin position="530"/>
        <end position="552"/>
    </location>
</feature>
<feature type="transmembrane region" description="Helical" evidence="9">
    <location>
        <begin position="402"/>
        <end position="421"/>
    </location>
</feature>
<feature type="region of interest" description="Disordered" evidence="10">
    <location>
        <begin position="161"/>
        <end position="208"/>
    </location>
</feature>
<evidence type="ECO:0000256" key="5">
    <source>
        <dbReference type="ARBA" id="ARBA00022927"/>
    </source>
</evidence>
<keyword evidence="4 9" id="KW-0812">Transmembrane</keyword>
<evidence type="ECO:0000256" key="3">
    <source>
        <dbReference type="ARBA" id="ARBA00022475"/>
    </source>
</evidence>
<dbReference type="eggNOG" id="COG0342">
    <property type="taxonomic scope" value="Bacteria"/>
</dbReference>
<dbReference type="HOGENOM" id="CLU_007894_4_2_0"/>
<proteinExistence type="inferred from homology"/>
<evidence type="ECO:0000259" key="12">
    <source>
        <dbReference type="Pfam" id="PF21760"/>
    </source>
</evidence>
<feature type="transmembrane region" description="Helical" evidence="9">
    <location>
        <begin position="494"/>
        <end position="518"/>
    </location>
</feature>
<gene>
    <name evidence="9" type="primary">secD</name>
    <name evidence="14" type="ORF">J421_3192</name>
</gene>
<dbReference type="InParanoid" id="W0RI20"/>
<evidence type="ECO:0000313" key="15">
    <source>
        <dbReference type="Proteomes" id="UP000019151"/>
    </source>
</evidence>
<dbReference type="SUPFAM" id="SSF82866">
    <property type="entry name" value="Multidrug efflux transporter AcrB transmembrane domain"/>
    <property type="match status" value="1"/>
</dbReference>
<dbReference type="Pfam" id="PF22599">
    <property type="entry name" value="SecDF_P1_head"/>
    <property type="match status" value="1"/>
</dbReference>
<protein>
    <recommendedName>
        <fullName evidence="9">Protein translocase subunit SecD</fullName>
    </recommendedName>
</protein>
<feature type="domain" description="Protein export membrane protein SecD/SecF C-terminal" evidence="11">
    <location>
        <begin position="385"/>
        <end position="553"/>
    </location>
</feature>
<dbReference type="GO" id="GO:0015450">
    <property type="term" value="F:protein-transporting ATPase activity"/>
    <property type="evidence" value="ECO:0007669"/>
    <property type="project" value="InterPro"/>
</dbReference>
<feature type="transmembrane region" description="Helical" evidence="9">
    <location>
        <begin position="426"/>
        <end position="446"/>
    </location>
</feature>
<keyword evidence="15" id="KW-1185">Reference proteome</keyword>
<dbReference type="OrthoDB" id="9805019at2"/>
<dbReference type="InterPro" id="IPR055344">
    <property type="entry name" value="SecD_SecF_C_bact"/>
</dbReference>
<evidence type="ECO:0000256" key="4">
    <source>
        <dbReference type="ARBA" id="ARBA00022692"/>
    </source>
</evidence>
<evidence type="ECO:0000256" key="1">
    <source>
        <dbReference type="ARBA" id="ARBA00004651"/>
    </source>
</evidence>
<organism evidence="14 15">
    <name type="scientific">Gemmatirosa kalamazoonensis</name>
    <dbReference type="NCBI Taxonomy" id="861299"/>
    <lineage>
        <taxon>Bacteria</taxon>
        <taxon>Pseudomonadati</taxon>
        <taxon>Gemmatimonadota</taxon>
        <taxon>Gemmatimonadia</taxon>
        <taxon>Gemmatimonadales</taxon>
        <taxon>Gemmatimonadaceae</taxon>
        <taxon>Gemmatirosa</taxon>
    </lineage>
</organism>
<dbReference type="FunCoup" id="W0RI20">
    <property type="interactions" value="148"/>
</dbReference>
<comment type="similarity">
    <text evidence="9">Belongs to the SecD/SecF family. SecD subfamily.</text>
</comment>
<keyword evidence="8 9" id="KW-0472">Membrane</keyword>
<feature type="transmembrane region" description="Helical" evidence="9">
    <location>
        <begin position="452"/>
        <end position="473"/>
    </location>
</feature>
<dbReference type="Gene3D" id="3.30.70.3220">
    <property type="match status" value="1"/>
</dbReference>
<reference evidence="14 15" key="1">
    <citation type="journal article" date="2014" name="Genome Announc.">
        <title>Genome Sequence and Methylome of Soil Bacterium Gemmatirosa kalamazoonensis KBS708T, a Member of the Rarely Cultivated Gemmatimonadetes Phylum.</title>
        <authorList>
            <person name="Debruyn J.M."/>
            <person name="Radosevich M."/>
            <person name="Wommack K.E."/>
            <person name="Polson S.W."/>
            <person name="Hauser L.J."/>
            <person name="Fawaz M.N."/>
            <person name="Korlach J."/>
            <person name="Tsai Y.C."/>
        </authorList>
    </citation>
    <scope>NUCLEOTIDE SEQUENCE [LARGE SCALE GENOMIC DNA]</scope>
    <source>
        <strain evidence="14 15">KBS708</strain>
    </source>
</reference>
<dbReference type="Pfam" id="PF02355">
    <property type="entry name" value="SecD_SecF_C"/>
    <property type="match status" value="1"/>
</dbReference>
<name>W0RI20_9BACT</name>
<dbReference type="HAMAP" id="MF_01463_B">
    <property type="entry name" value="SecD_B"/>
    <property type="match status" value="1"/>
</dbReference>
<evidence type="ECO:0000256" key="2">
    <source>
        <dbReference type="ARBA" id="ARBA00022448"/>
    </source>
</evidence>
<dbReference type="InterPro" id="IPR022645">
    <property type="entry name" value="SecD/SecF_bac"/>
</dbReference>
<feature type="domain" description="SecDF P1 head subdomain" evidence="13">
    <location>
        <begin position="279"/>
        <end position="380"/>
    </location>
</feature>
<dbReference type="PANTHER" id="PTHR30081:SF1">
    <property type="entry name" value="PROTEIN TRANSLOCASE SUBUNIT SECD"/>
    <property type="match status" value="1"/>
</dbReference>
<dbReference type="NCBIfam" id="TIGR00916">
    <property type="entry name" value="2A0604s01"/>
    <property type="match status" value="1"/>
</dbReference>
<keyword evidence="7 9" id="KW-0811">Translocation</keyword>
<evidence type="ECO:0000256" key="8">
    <source>
        <dbReference type="ARBA" id="ARBA00023136"/>
    </source>
</evidence>
<dbReference type="NCBIfam" id="TIGR01129">
    <property type="entry name" value="secD"/>
    <property type="match status" value="1"/>
</dbReference>
<dbReference type="KEGG" id="gba:J421_3192"/>
<evidence type="ECO:0000256" key="6">
    <source>
        <dbReference type="ARBA" id="ARBA00022989"/>
    </source>
</evidence>
<feature type="domain" description="Protein translocase subunit SecDF P1" evidence="12">
    <location>
        <begin position="77"/>
        <end position="135"/>
    </location>
</feature>
<dbReference type="GO" id="GO:0006605">
    <property type="term" value="P:protein targeting"/>
    <property type="evidence" value="ECO:0007669"/>
    <property type="project" value="UniProtKB-UniRule"/>
</dbReference>
<dbReference type="STRING" id="861299.J421_3192"/>
<dbReference type="InterPro" id="IPR048634">
    <property type="entry name" value="SecD_SecF_C"/>
</dbReference>
<accession>W0RI20</accession>
<dbReference type="Proteomes" id="UP000019151">
    <property type="component" value="Chromosome"/>
</dbReference>
<evidence type="ECO:0000256" key="9">
    <source>
        <dbReference type="HAMAP-Rule" id="MF_01463"/>
    </source>
</evidence>
<dbReference type="Pfam" id="PF21760">
    <property type="entry name" value="SecD_1st"/>
    <property type="match status" value="1"/>
</dbReference>
<dbReference type="GO" id="GO:0065002">
    <property type="term" value="P:intracellular protein transmembrane transport"/>
    <property type="evidence" value="ECO:0007669"/>
    <property type="project" value="UniProtKB-UniRule"/>
</dbReference>
<dbReference type="GO" id="GO:0043952">
    <property type="term" value="P:protein transport by the Sec complex"/>
    <property type="evidence" value="ECO:0007669"/>
    <property type="project" value="UniProtKB-UniRule"/>
</dbReference>
<dbReference type="FunFam" id="1.20.1640.10:FF:000004">
    <property type="entry name" value="Protein translocase subunit SecD"/>
    <property type="match status" value="1"/>
</dbReference>
<dbReference type="InterPro" id="IPR005791">
    <property type="entry name" value="SecD"/>
</dbReference>
<feature type="compositionally biased region" description="Low complexity" evidence="10">
    <location>
        <begin position="161"/>
        <end position="173"/>
    </location>
</feature>
<comment type="function">
    <text evidence="9">Part of the Sec protein translocase complex. Interacts with the SecYEG preprotein conducting channel. SecDF uses the proton motive force (PMF) to complete protein translocation after the ATP-dependent function of SecA.</text>
</comment>
<evidence type="ECO:0000259" key="11">
    <source>
        <dbReference type="Pfam" id="PF02355"/>
    </source>
</evidence>
<comment type="subunit">
    <text evidence="9">Forms a complex with SecF. Part of the essential Sec protein translocation apparatus which comprises SecA, SecYEG and auxiliary proteins SecDF. Other proteins may also be involved.</text>
</comment>
<dbReference type="RefSeq" id="WP_025412196.1">
    <property type="nucleotide sequence ID" value="NZ_CP007128.1"/>
</dbReference>
<dbReference type="GO" id="GO:0005886">
    <property type="term" value="C:plasma membrane"/>
    <property type="evidence" value="ECO:0007669"/>
    <property type="project" value="UniProtKB-SubCell"/>
</dbReference>
<dbReference type="PATRIC" id="fig|861299.3.peg.3245"/>
<dbReference type="InterPro" id="IPR022813">
    <property type="entry name" value="SecD/SecF_arch_bac"/>
</dbReference>
<feature type="compositionally biased region" description="Polar residues" evidence="10">
    <location>
        <begin position="174"/>
        <end position="185"/>
    </location>
</feature>